<dbReference type="AlphaFoldDB" id="A0A0E9SIE0"/>
<protein>
    <submittedName>
        <fullName evidence="1">Uncharacterized protein</fullName>
    </submittedName>
</protein>
<reference evidence="1" key="2">
    <citation type="journal article" date="2015" name="Fish Shellfish Immunol.">
        <title>Early steps in the European eel (Anguilla anguilla)-Vibrio vulnificus interaction in the gills: Role of the RtxA13 toxin.</title>
        <authorList>
            <person name="Callol A."/>
            <person name="Pajuelo D."/>
            <person name="Ebbesson L."/>
            <person name="Teles M."/>
            <person name="MacKenzie S."/>
            <person name="Amaro C."/>
        </authorList>
    </citation>
    <scope>NUCLEOTIDE SEQUENCE</scope>
</reference>
<name>A0A0E9SIE0_ANGAN</name>
<dbReference type="EMBL" id="GBXM01067423">
    <property type="protein sequence ID" value="JAH41154.1"/>
    <property type="molecule type" value="Transcribed_RNA"/>
</dbReference>
<evidence type="ECO:0000313" key="1">
    <source>
        <dbReference type="EMBL" id="JAH41154.1"/>
    </source>
</evidence>
<reference evidence="1" key="1">
    <citation type="submission" date="2014-11" db="EMBL/GenBank/DDBJ databases">
        <authorList>
            <person name="Amaro Gonzalez C."/>
        </authorList>
    </citation>
    <scope>NUCLEOTIDE SEQUENCE</scope>
</reference>
<accession>A0A0E9SIE0</accession>
<organism evidence="1">
    <name type="scientific">Anguilla anguilla</name>
    <name type="common">European freshwater eel</name>
    <name type="synonym">Muraena anguilla</name>
    <dbReference type="NCBI Taxonomy" id="7936"/>
    <lineage>
        <taxon>Eukaryota</taxon>
        <taxon>Metazoa</taxon>
        <taxon>Chordata</taxon>
        <taxon>Craniata</taxon>
        <taxon>Vertebrata</taxon>
        <taxon>Euteleostomi</taxon>
        <taxon>Actinopterygii</taxon>
        <taxon>Neopterygii</taxon>
        <taxon>Teleostei</taxon>
        <taxon>Anguilliformes</taxon>
        <taxon>Anguillidae</taxon>
        <taxon>Anguilla</taxon>
    </lineage>
</organism>
<proteinExistence type="predicted"/>
<sequence length="26" mass="2954">MSDAIGPCRLGTWTEMANGLVELRWF</sequence>